<evidence type="ECO:0000313" key="1">
    <source>
        <dbReference type="EMBL" id="AWG87419.1"/>
    </source>
</evidence>
<dbReference type="SUPFAM" id="SSF54001">
    <property type="entry name" value="Cysteine proteinases"/>
    <property type="match status" value="1"/>
</dbReference>
<sequence length="236" mass="27045">MAPKKLLVPTLERRTNRILPGRRIRGRGSIHSPLLPTTSSNSPFLHWGWLNGSEVQEGINNLGLGHCVSIITCQGHFCDLPHLPENSAVIFLSRQHYVAVVRMQRKLMFFDPLGHCPEHYFGRPMPQLGDIGMCVQPLHSPHCGNFCLLFLHILFRQVPISQCSKESILDRTRQALGHFLNVYPQPLEENVMVIEMFTVDFKIGEEFYQSKYRKFQRYTSSLSRKSLGILLPHNTV</sequence>
<name>A0A2S1MK47_9VIRU</name>
<proteinExistence type="predicted"/>
<protein>
    <submittedName>
        <fullName evidence="1">LO8</fullName>
    </submittedName>
</protein>
<dbReference type="InterPro" id="IPR038765">
    <property type="entry name" value="Papain-like_cys_pep_sf"/>
</dbReference>
<evidence type="ECO:0000313" key="2">
    <source>
        <dbReference type="Proteomes" id="UP001226838"/>
    </source>
</evidence>
<dbReference type="EMBL" id="MF946550">
    <property type="protein sequence ID" value="AWG87419.1"/>
    <property type="molecule type" value="Genomic_DNA"/>
</dbReference>
<reference evidence="1" key="1">
    <citation type="submission" date="2017-09" db="EMBL/GenBank/DDBJ databases">
        <title>Adomaviruses: a putative new virus family provides insights into dsDNA virus evolution.</title>
        <authorList>
            <person name="Welch N.L."/>
            <person name="Yutin N."/>
            <person name="Dill J."/>
            <person name="Camus A."/>
            <person name="Pang Y.-Y.S."/>
            <person name="Schiller J.T."/>
            <person name="Pipas J.M."/>
            <person name="An P."/>
            <person name="Delwart E."/>
            <person name="Koda S."/>
            <person name="Subrimaniam K."/>
            <person name="Waltzek T."/>
            <person name="Koonin E.V."/>
            <person name="Buck C.B."/>
            <person name="Ng T.F.F."/>
        </authorList>
    </citation>
    <scope>NUCLEOTIDE SEQUENCE</scope>
    <source>
        <strain evidence="1">NCI1</strain>
    </source>
</reference>
<accession>A0A2S1MK47</accession>
<organism evidence="1 2">
    <name type="scientific">Anguilla marmorata adomavirus 1</name>
    <dbReference type="NCBI Taxonomy" id="2175116"/>
    <lineage>
        <taxon>Viruses</taxon>
        <taxon>Adomaviruses</taxon>
    </lineage>
</organism>
<dbReference type="Proteomes" id="UP001226838">
    <property type="component" value="Segment"/>
</dbReference>